<feature type="transmembrane region" description="Helical" evidence="9">
    <location>
        <begin position="276"/>
        <end position="297"/>
    </location>
</feature>
<accession>A0A6J4U471</accession>
<keyword evidence="2" id="KW-0813">Transport</keyword>
<dbReference type="Gene3D" id="1.20.1250.20">
    <property type="entry name" value="MFS general substrate transporter like domains"/>
    <property type="match status" value="1"/>
</dbReference>
<evidence type="ECO:0000256" key="1">
    <source>
        <dbReference type="ARBA" id="ARBA00004651"/>
    </source>
</evidence>
<feature type="transmembrane region" description="Helical" evidence="9">
    <location>
        <begin position="214"/>
        <end position="231"/>
    </location>
</feature>
<dbReference type="SUPFAM" id="SSF103473">
    <property type="entry name" value="MFS general substrate transporter"/>
    <property type="match status" value="1"/>
</dbReference>
<feature type="transmembrane region" description="Helical" evidence="9">
    <location>
        <begin position="164"/>
        <end position="181"/>
    </location>
</feature>
<feature type="transmembrane region" description="Helical" evidence="9">
    <location>
        <begin position="365"/>
        <end position="384"/>
    </location>
</feature>
<gene>
    <name evidence="11" type="ORF">AVDCRST_MAG79-1793</name>
</gene>
<evidence type="ECO:0000256" key="3">
    <source>
        <dbReference type="ARBA" id="ARBA00022475"/>
    </source>
</evidence>
<dbReference type="PANTHER" id="PTHR23513:SF9">
    <property type="entry name" value="ENTEROBACTIN EXPORTER ENTS"/>
    <property type="match status" value="1"/>
</dbReference>
<feature type="domain" description="Major facilitator superfamily (MFS) profile" evidence="10">
    <location>
        <begin position="1"/>
        <end position="186"/>
    </location>
</feature>
<evidence type="ECO:0000256" key="4">
    <source>
        <dbReference type="ARBA" id="ARBA00022692"/>
    </source>
</evidence>
<dbReference type="InterPro" id="IPR011701">
    <property type="entry name" value="MFS"/>
</dbReference>
<keyword evidence="4 9" id="KW-0812">Transmembrane</keyword>
<dbReference type="EMBL" id="CADCWC010000269">
    <property type="protein sequence ID" value="CAA9540261.1"/>
    <property type="molecule type" value="Genomic_DNA"/>
</dbReference>
<evidence type="ECO:0000256" key="5">
    <source>
        <dbReference type="ARBA" id="ARBA00022989"/>
    </source>
</evidence>
<dbReference type="AlphaFoldDB" id="A0A6J4U471"/>
<dbReference type="GO" id="GO:0005886">
    <property type="term" value="C:plasma membrane"/>
    <property type="evidence" value="ECO:0007669"/>
    <property type="project" value="UniProtKB-SubCell"/>
</dbReference>
<dbReference type="GO" id="GO:0022857">
    <property type="term" value="F:transmembrane transporter activity"/>
    <property type="evidence" value="ECO:0007669"/>
    <property type="project" value="InterPro"/>
</dbReference>
<keyword evidence="5 9" id="KW-1133">Transmembrane helix</keyword>
<name>A0A6J4U471_9ACTN</name>
<dbReference type="InterPro" id="IPR036259">
    <property type="entry name" value="MFS_trans_sf"/>
</dbReference>
<comment type="similarity">
    <text evidence="7">Belongs to the major facilitator superfamily. Drug:H(+) antiporter-3 (DHA3) (TC 2.A.1.21) family.</text>
</comment>
<feature type="domain" description="Major facilitator superfamily (MFS) profile" evidence="10">
    <location>
        <begin position="210"/>
        <end position="408"/>
    </location>
</feature>
<keyword evidence="6 9" id="KW-0472">Membrane</keyword>
<feature type="transmembrane region" description="Helical" evidence="9">
    <location>
        <begin position="334"/>
        <end position="353"/>
    </location>
</feature>
<dbReference type="InterPro" id="IPR020846">
    <property type="entry name" value="MFS_dom"/>
</dbReference>
<feature type="transmembrane region" description="Helical" evidence="9">
    <location>
        <begin position="303"/>
        <end position="322"/>
    </location>
</feature>
<evidence type="ECO:0000256" key="2">
    <source>
        <dbReference type="ARBA" id="ARBA00022448"/>
    </source>
</evidence>
<evidence type="ECO:0000313" key="11">
    <source>
        <dbReference type="EMBL" id="CAA9540261.1"/>
    </source>
</evidence>
<evidence type="ECO:0000256" key="9">
    <source>
        <dbReference type="SAM" id="Phobius"/>
    </source>
</evidence>
<dbReference type="PANTHER" id="PTHR23513">
    <property type="entry name" value="INTEGRAL MEMBRANE EFFLUX PROTEIN-RELATED"/>
    <property type="match status" value="1"/>
</dbReference>
<organism evidence="11">
    <name type="scientific">uncultured Thermoleophilia bacterium</name>
    <dbReference type="NCBI Taxonomy" id="1497501"/>
    <lineage>
        <taxon>Bacteria</taxon>
        <taxon>Bacillati</taxon>
        <taxon>Actinomycetota</taxon>
        <taxon>Thermoleophilia</taxon>
        <taxon>environmental samples</taxon>
    </lineage>
</organism>
<evidence type="ECO:0000256" key="8">
    <source>
        <dbReference type="ARBA" id="ARBA00040914"/>
    </source>
</evidence>
<reference evidence="11" key="1">
    <citation type="submission" date="2020-02" db="EMBL/GenBank/DDBJ databases">
        <authorList>
            <person name="Meier V. D."/>
        </authorList>
    </citation>
    <scope>NUCLEOTIDE SEQUENCE</scope>
    <source>
        <strain evidence="11">AVDCRST_MAG79</strain>
    </source>
</reference>
<feature type="transmembrane region" description="Helical" evidence="9">
    <location>
        <begin position="41"/>
        <end position="62"/>
    </location>
</feature>
<dbReference type="PROSITE" id="PS50850">
    <property type="entry name" value="MFS"/>
    <property type="match status" value="2"/>
</dbReference>
<proteinExistence type="inferred from homology"/>
<dbReference type="CDD" id="cd06173">
    <property type="entry name" value="MFS_MefA_like"/>
    <property type="match status" value="1"/>
</dbReference>
<sequence>MTTPYRTSVRRVSIARLISLAGSEAAFIALIAALYTRTHSTTWVSAGLLAAIGVRGLVAPLAGSLGDRLDRRHVMIGSDLGAAACFAALVFLDEPAALVAVAALASVFESPFFPASSAAIPNLVPTERLTWANATLSSSASIGRMLGPLVGGLLVAAAGPSGAFAANGASFLVSAALVASVRADFRTRRADDGAHAGLAAGFAFLVHDRTLRTMTAAWTVMLLFVGVILVAEYPLTEQFGMGSVGYGALVAGWGVGVVGGSWLAARVLRARTEVQVLVVGTLVMGVAMGSVGVSPWFAPIVGLMVLGGLGNGLIDVAETTLVQLRTPDAVRSRVFAASETLVLGAFGVSFVAGGPLVDAVGPQPVYALGALGAGLAALLLATLLRVPVTAHRTPEDELVAEPQLAATR</sequence>
<dbReference type="Pfam" id="PF07690">
    <property type="entry name" value="MFS_1"/>
    <property type="match status" value="1"/>
</dbReference>
<feature type="transmembrane region" description="Helical" evidence="9">
    <location>
        <begin position="243"/>
        <end position="264"/>
    </location>
</feature>
<protein>
    <recommendedName>
        <fullName evidence="8">Multidrug efflux pump Tap</fullName>
    </recommendedName>
</protein>
<comment type="subcellular location">
    <subcellularLocation>
        <location evidence="1">Cell membrane</location>
        <topology evidence="1">Multi-pass membrane protein</topology>
    </subcellularLocation>
</comment>
<evidence type="ECO:0000256" key="7">
    <source>
        <dbReference type="ARBA" id="ARBA00038075"/>
    </source>
</evidence>
<feature type="transmembrane region" description="Helical" evidence="9">
    <location>
        <begin position="12"/>
        <end position="35"/>
    </location>
</feature>
<evidence type="ECO:0000256" key="6">
    <source>
        <dbReference type="ARBA" id="ARBA00023136"/>
    </source>
</evidence>
<evidence type="ECO:0000259" key="10">
    <source>
        <dbReference type="PROSITE" id="PS50850"/>
    </source>
</evidence>
<keyword evidence="3" id="KW-1003">Cell membrane</keyword>